<dbReference type="AlphaFoldDB" id="A0A6G1BDS6"/>
<dbReference type="PANTHER" id="PTHR10424">
    <property type="entry name" value="VIRAL ENVELOPE PROTEIN"/>
    <property type="match status" value="1"/>
</dbReference>
<dbReference type="Pfam" id="PF00429">
    <property type="entry name" value="TLV_coat"/>
    <property type="match status" value="1"/>
</dbReference>
<keyword evidence="3" id="KW-1185">Reference proteome</keyword>
<organism evidence="2 3">
    <name type="scientific">Crocuta crocuta</name>
    <name type="common">Spotted hyena</name>
    <dbReference type="NCBI Taxonomy" id="9678"/>
    <lineage>
        <taxon>Eukaryota</taxon>
        <taxon>Metazoa</taxon>
        <taxon>Chordata</taxon>
        <taxon>Craniata</taxon>
        <taxon>Vertebrata</taxon>
        <taxon>Euteleostomi</taxon>
        <taxon>Mammalia</taxon>
        <taxon>Eutheria</taxon>
        <taxon>Laurasiatheria</taxon>
        <taxon>Carnivora</taxon>
        <taxon>Feliformia</taxon>
        <taxon>Hyaenidae</taxon>
        <taxon>Crocuta</taxon>
    </lineage>
</organism>
<dbReference type="SUPFAM" id="SSF58069">
    <property type="entry name" value="Virus ectodomain"/>
    <property type="match status" value="1"/>
</dbReference>
<keyword evidence="1" id="KW-0472">Membrane</keyword>
<sequence length="112" mass="12567">GLCAALGEQCCYYANKSGIIRDTLATVNQHLLTKYDQREANYGWFQSLFNWSPWLMTLISALINPLIILLALAIGPCVINKLMAYTRSRIGSLKLLILRQGTYQSIDTETPV</sequence>
<dbReference type="Proteomes" id="UP000475037">
    <property type="component" value="Unassembled WGS sequence"/>
</dbReference>
<keyword evidence="1" id="KW-0812">Transmembrane</keyword>
<accession>A0A6G1BDS6</accession>
<feature type="transmembrane region" description="Helical" evidence="1">
    <location>
        <begin position="54"/>
        <end position="79"/>
    </location>
</feature>
<dbReference type="Gene3D" id="1.10.287.210">
    <property type="match status" value="1"/>
</dbReference>
<gene>
    <name evidence="2" type="primary">Ervs711_0</name>
    <name evidence="2" type="ORF">FOF47_R22271</name>
</gene>
<evidence type="ECO:0000313" key="2">
    <source>
        <dbReference type="EMBL" id="KAF0886485.1"/>
    </source>
</evidence>
<comment type="caution">
    <text evidence="2">The sequence shown here is derived from an EMBL/GenBank/DDBJ whole genome shotgun (WGS) entry which is preliminary data.</text>
</comment>
<dbReference type="InterPro" id="IPR018154">
    <property type="entry name" value="TLV/ENV_coat_polyprotein"/>
</dbReference>
<evidence type="ECO:0000313" key="3">
    <source>
        <dbReference type="Proteomes" id="UP000475037"/>
    </source>
</evidence>
<evidence type="ECO:0000256" key="1">
    <source>
        <dbReference type="SAM" id="Phobius"/>
    </source>
</evidence>
<name>A0A6G1BDS6_CROCR</name>
<dbReference type="EMBL" id="VOAJ01000668">
    <property type="protein sequence ID" value="KAF0886485.1"/>
    <property type="molecule type" value="Genomic_DNA"/>
</dbReference>
<reference evidence="2 3" key="1">
    <citation type="submission" date="2019-11" db="EMBL/GenBank/DDBJ databases">
        <authorList>
            <person name="Yang C."/>
            <person name="Li F."/>
        </authorList>
    </citation>
    <scope>NUCLEOTIDE SEQUENCE [LARGE SCALE GENOMIC DNA]</scope>
    <source>
        <strain evidence="2">KB4526</strain>
        <tissue evidence="2">Muscle</tissue>
    </source>
</reference>
<proteinExistence type="predicted"/>
<dbReference type="PANTHER" id="PTHR10424:SF82">
    <property type="entry name" value="ENVELOPE GLYCOPROTEIN-RELATED"/>
    <property type="match status" value="1"/>
</dbReference>
<keyword evidence="1" id="KW-1133">Transmembrane helix</keyword>
<feature type="non-terminal residue" evidence="2">
    <location>
        <position position="112"/>
    </location>
</feature>
<feature type="non-terminal residue" evidence="2">
    <location>
        <position position="1"/>
    </location>
</feature>
<protein>
    <submittedName>
        <fullName evidence="2">ENVT1 protein</fullName>
    </submittedName>
</protein>